<keyword evidence="2" id="KW-1185">Reference proteome</keyword>
<dbReference type="AlphaFoldDB" id="G4TK95"/>
<sequence>MSMRCHARSRDFSMAIMRGNHTQKTGQTAAEVLDNRFTIRDPVRAIVTRMGVQIQRYRKTIDRSMKAAEKCRILAVTVIREFDELLTDKAPHHNIRNFTRILVECSADISTAVDEALENSRGVRQDLLSVRLRPSWIGSLLMPTLQVHGWLKNQRGRLEQIHRSQSCGHLFKALEGAINQSESLENHLGNIVDLWTAAQTTMDTLFNHIEALQARQESTMRPPKIRENYIGVLGVFSNHKVEMEELKLRSKYMII</sequence>
<dbReference type="Proteomes" id="UP000007148">
    <property type="component" value="Unassembled WGS sequence"/>
</dbReference>
<dbReference type="HOGENOM" id="CLU_1090364_0_0_1"/>
<evidence type="ECO:0000313" key="2">
    <source>
        <dbReference type="Proteomes" id="UP000007148"/>
    </source>
</evidence>
<name>G4TK95_SERID</name>
<evidence type="ECO:0000313" key="1">
    <source>
        <dbReference type="EMBL" id="CCA71729.1"/>
    </source>
</evidence>
<dbReference type="EMBL" id="CAFZ01000132">
    <property type="protein sequence ID" value="CCA71729.1"/>
    <property type="molecule type" value="Genomic_DNA"/>
</dbReference>
<organism evidence="1 2">
    <name type="scientific">Serendipita indica (strain DSM 11827)</name>
    <name type="common">Root endophyte fungus</name>
    <name type="synonym">Piriformospora indica</name>
    <dbReference type="NCBI Taxonomy" id="1109443"/>
    <lineage>
        <taxon>Eukaryota</taxon>
        <taxon>Fungi</taxon>
        <taxon>Dikarya</taxon>
        <taxon>Basidiomycota</taxon>
        <taxon>Agaricomycotina</taxon>
        <taxon>Agaricomycetes</taxon>
        <taxon>Sebacinales</taxon>
        <taxon>Serendipitaceae</taxon>
        <taxon>Serendipita</taxon>
    </lineage>
</organism>
<protein>
    <submittedName>
        <fullName evidence="1">Uncharacterized protein</fullName>
    </submittedName>
</protein>
<reference evidence="1 2" key="1">
    <citation type="journal article" date="2011" name="PLoS Pathog.">
        <title>Endophytic Life Strategies Decoded by Genome and Transcriptome Analyses of the Mutualistic Root Symbiont Piriformospora indica.</title>
        <authorList>
            <person name="Zuccaro A."/>
            <person name="Lahrmann U."/>
            <person name="Guldener U."/>
            <person name="Langen G."/>
            <person name="Pfiffi S."/>
            <person name="Biedenkopf D."/>
            <person name="Wong P."/>
            <person name="Samans B."/>
            <person name="Grimm C."/>
            <person name="Basiewicz M."/>
            <person name="Murat C."/>
            <person name="Martin F."/>
            <person name="Kogel K.H."/>
        </authorList>
    </citation>
    <scope>NUCLEOTIDE SEQUENCE [LARGE SCALE GENOMIC DNA]</scope>
    <source>
        <strain evidence="1 2">DSM 11827</strain>
    </source>
</reference>
<accession>G4TK95</accession>
<dbReference type="OrthoDB" id="1670580at2759"/>
<gene>
    <name evidence="1" type="ORF">PIIN_05664</name>
</gene>
<comment type="caution">
    <text evidence="1">The sequence shown here is derived from an EMBL/GenBank/DDBJ whole genome shotgun (WGS) entry which is preliminary data.</text>
</comment>
<proteinExistence type="predicted"/>
<dbReference type="InParanoid" id="G4TK95"/>